<evidence type="ECO:0000256" key="7">
    <source>
        <dbReference type="ARBA" id="ARBA00023180"/>
    </source>
</evidence>
<evidence type="ECO:0000256" key="6">
    <source>
        <dbReference type="ARBA" id="ARBA00023136"/>
    </source>
</evidence>
<dbReference type="InterPro" id="IPR024881">
    <property type="entry name" value="Tip"/>
</dbReference>
<proteinExistence type="inferred from homology"/>
<dbReference type="Pfam" id="PF13517">
    <property type="entry name" value="FG-GAP_3"/>
    <property type="match status" value="2"/>
</dbReference>
<dbReference type="AlphaFoldDB" id="A0A9W8A2Z9"/>
<reference evidence="10" key="1">
    <citation type="submission" date="2022-07" db="EMBL/GenBank/DDBJ databases">
        <title>Phylogenomic reconstructions and comparative analyses of Kickxellomycotina fungi.</title>
        <authorList>
            <person name="Reynolds N.K."/>
            <person name="Stajich J.E."/>
            <person name="Barry K."/>
            <person name="Grigoriev I.V."/>
            <person name="Crous P."/>
            <person name="Smith M.E."/>
        </authorList>
    </citation>
    <scope>NUCLEOTIDE SEQUENCE</scope>
    <source>
        <strain evidence="10">NBRC 100468</strain>
    </source>
</reference>
<evidence type="ECO:0000259" key="9">
    <source>
        <dbReference type="Pfam" id="PF23122"/>
    </source>
</evidence>
<feature type="chain" id="PRO_5040767822" description="T-cell immunomodulatory protein TIP C2 domain-containing protein" evidence="8">
    <location>
        <begin position="26"/>
        <end position="589"/>
    </location>
</feature>
<dbReference type="PANTHER" id="PTHR13412">
    <property type="entry name" value="T-CELL IMMUNOMODULATORY PROTEIN HOMOLOG"/>
    <property type="match status" value="1"/>
</dbReference>
<dbReference type="InterPro" id="IPR057089">
    <property type="entry name" value="C2_TIP"/>
</dbReference>
<dbReference type="SUPFAM" id="SSF69318">
    <property type="entry name" value="Integrin alpha N-terminal domain"/>
    <property type="match status" value="2"/>
</dbReference>
<dbReference type="Gene3D" id="2.130.10.130">
    <property type="entry name" value="Integrin alpha, N-terminal"/>
    <property type="match status" value="1"/>
</dbReference>
<evidence type="ECO:0000256" key="5">
    <source>
        <dbReference type="ARBA" id="ARBA00022989"/>
    </source>
</evidence>
<dbReference type="Proteomes" id="UP001150538">
    <property type="component" value="Unassembled WGS sequence"/>
</dbReference>
<keyword evidence="3" id="KW-0812">Transmembrane</keyword>
<comment type="subcellular location">
    <subcellularLocation>
        <location evidence="1">Membrane</location>
        <topology evidence="1">Single-pass type I membrane protein</topology>
    </subcellularLocation>
</comment>
<keyword evidence="6" id="KW-0472">Membrane</keyword>
<feature type="signal peptide" evidence="8">
    <location>
        <begin position="1"/>
        <end position="25"/>
    </location>
</feature>
<dbReference type="InterPro" id="IPR028994">
    <property type="entry name" value="Integrin_alpha_N"/>
</dbReference>
<evidence type="ECO:0000256" key="1">
    <source>
        <dbReference type="ARBA" id="ARBA00004479"/>
    </source>
</evidence>
<dbReference type="GO" id="GO:0005886">
    <property type="term" value="C:plasma membrane"/>
    <property type="evidence" value="ECO:0007669"/>
    <property type="project" value="TreeGrafter"/>
</dbReference>
<protein>
    <recommendedName>
        <fullName evidence="9">T-cell immunomodulatory protein TIP C2 domain-containing protein</fullName>
    </recommendedName>
</protein>
<keyword evidence="4 8" id="KW-0732">Signal</keyword>
<dbReference type="Pfam" id="PF23122">
    <property type="entry name" value="C2_ITFG1"/>
    <property type="match status" value="1"/>
</dbReference>
<dbReference type="InterPro" id="IPR013517">
    <property type="entry name" value="FG-GAP"/>
</dbReference>
<name>A0A9W8A2Z9_9FUNG</name>
<dbReference type="PANTHER" id="PTHR13412:SF0">
    <property type="entry name" value="T-CELL IMMUNOMODULATORY PROTEIN"/>
    <property type="match status" value="1"/>
</dbReference>
<dbReference type="EMBL" id="JANBPU010000003">
    <property type="protein sequence ID" value="KAJ1921795.1"/>
    <property type="molecule type" value="Genomic_DNA"/>
</dbReference>
<dbReference type="OrthoDB" id="10022113at2759"/>
<organism evidence="10 11">
    <name type="scientific">Mycoemilia scoparia</name>
    <dbReference type="NCBI Taxonomy" id="417184"/>
    <lineage>
        <taxon>Eukaryota</taxon>
        <taxon>Fungi</taxon>
        <taxon>Fungi incertae sedis</taxon>
        <taxon>Zoopagomycota</taxon>
        <taxon>Kickxellomycotina</taxon>
        <taxon>Kickxellomycetes</taxon>
        <taxon>Kickxellales</taxon>
        <taxon>Kickxellaceae</taxon>
        <taxon>Mycoemilia</taxon>
    </lineage>
</organism>
<evidence type="ECO:0000256" key="2">
    <source>
        <dbReference type="ARBA" id="ARBA00006496"/>
    </source>
</evidence>
<feature type="domain" description="T-cell immunomodulatory protein TIP C2" evidence="9">
    <location>
        <begin position="494"/>
        <end position="585"/>
    </location>
</feature>
<sequence length="589" mass="65930">MAHHYIVLLQLLVALTFLLPRSVAANALTTNKFKFKDSKLYSVDVGLTLLRGHVGALADFDGDRRTDLVVVNENQYSVDIWTWRQNEQIYKKLTSANIEIKDQEFYITNVVMGDFNYDGFLDMLVQGQKSPDDSSSPLEMRLYTNNHKLGFNYDGDTRFDLLGIPKSGSSKSDKGNMSVWLNQQREIEKSGSDSDKSTDLFKIVEFESTSSEKICQISDPHSSAFVDLNGDCLSDIFVVCDNNKYQIWINSKDQGFRFSKEGELPAGTGQVSFADIDGDGALDMVFPICNGGSCEIHITYNQQIGTCTGKSKGNERCRLMNNLCIADPDYNIDLSDSGSNVVVKLDQILNNEELFSDDSNLKGKFPGRIHLGDYNLDGHPDMLFITKKSGSKTTQIRMLQSVPCNDSCNKEAKEADRRTFILVADGVGDLGRVKDPVEATFFDIDDDGKADILVTYMLGGKHQTMVLYNNIFTDGFFLKAQLTPADRHFKREKPYGLGSPGASFKYAISDDNGNKHVYQAIQMPQSAYRPLDTPFCILGLGRSTNYLEQFFVGNSRQEIKNVHVFEGLIPNSYVLVFPFQDDDDNSTSR</sequence>
<evidence type="ECO:0000256" key="4">
    <source>
        <dbReference type="ARBA" id="ARBA00022729"/>
    </source>
</evidence>
<evidence type="ECO:0000256" key="3">
    <source>
        <dbReference type="ARBA" id="ARBA00022692"/>
    </source>
</evidence>
<comment type="similarity">
    <text evidence="2">Belongs to the TIP family.</text>
</comment>
<evidence type="ECO:0000313" key="10">
    <source>
        <dbReference type="EMBL" id="KAJ1921795.1"/>
    </source>
</evidence>
<accession>A0A9W8A2Z9</accession>
<evidence type="ECO:0000313" key="11">
    <source>
        <dbReference type="Proteomes" id="UP001150538"/>
    </source>
</evidence>
<evidence type="ECO:0000256" key="8">
    <source>
        <dbReference type="SAM" id="SignalP"/>
    </source>
</evidence>
<comment type="caution">
    <text evidence="10">The sequence shown here is derived from an EMBL/GenBank/DDBJ whole genome shotgun (WGS) entry which is preliminary data.</text>
</comment>
<keyword evidence="5" id="KW-1133">Transmembrane helix</keyword>
<keyword evidence="11" id="KW-1185">Reference proteome</keyword>
<keyword evidence="7" id="KW-0325">Glycoprotein</keyword>
<gene>
    <name evidence="10" type="ORF">H4219_000529</name>
</gene>